<accession>A0A7S2SNS5</accession>
<evidence type="ECO:0000256" key="4">
    <source>
        <dbReference type="ARBA" id="ARBA00022827"/>
    </source>
</evidence>
<evidence type="ECO:0000313" key="7">
    <source>
        <dbReference type="EMBL" id="CAD9705505.1"/>
    </source>
</evidence>
<dbReference type="GO" id="GO:0005737">
    <property type="term" value="C:cytoplasm"/>
    <property type="evidence" value="ECO:0007669"/>
    <property type="project" value="TreeGrafter"/>
</dbReference>
<keyword evidence="3" id="KW-0285">Flavoprotein</keyword>
<evidence type="ECO:0000256" key="3">
    <source>
        <dbReference type="ARBA" id="ARBA00022630"/>
    </source>
</evidence>
<dbReference type="GO" id="GO:0016651">
    <property type="term" value="F:oxidoreductase activity, acting on NAD(P)H"/>
    <property type="evidence" value="ECO:0007669"/>
    <property type="project" value="TreeGrafter"/>
</dbReference>
<comment type="cofactor">
    <cofactor evidence="1">
        <name>FAD</name>
        <dbReference type="ChEBI" id="CHEBI:57692"/>
    </cofactor>
</comment>
<dbReference type="AlphaFoldDB" id="A0A7S2SNS5"/>
<dbReference type="PANTHER" id="PTHR43557:SF2">
    <property type="entry name" value="RIESKE DOMAIN-CONTAINING PROTEIN-RELATED"/>
    <property type="match status" value="1"/>
</dbReference>
<dbReference type="PRINTS" id="PR00411">
    <property type="entry name" value="PNDRDTASEI"/>
</dbReference>
<name>A0A7S2SNS5_9STRA</name>
<dbReference type="InterPro" id="IPR016156">
    <property type="entry name" value="FAD/NAD-linked_Rdtase_dimer_sf"/>
</dbReference>
<protein>
    <recommendedName>
        <fullName evidence="6">FAD/NAD(P)-binding domain-containing protein</fullName>
    </recommendedName>
</protein>
<dbReference type="Gene3D" id="3.30.390.30">
    <property type="match status" value="1"/>
</dbReference>
<gene>
    <name evidence="7" type="ORF">QSP1433_LOCUS16289</name>
</gene>
<dbReference type="InterPro" id="IPR023753">
    <property type="entry name" value="FAD/NAD-binding_dom"/>
</dbReference>
<feature type="domain" description="FAD/NAD(P)-binding" evidence="6">
    <location>
        <begin position="59"/>
        <end position="374"/>
    </location>
</feature>
<dbReference type="PANTHER" id="PTHR43557">
    <property type="entry name" value="APOPTOSIS-INDUCING FACTOR 1"/>
    <property type="match status" value="1"/>
</dbReference>
<dbReference type="Gene3D" id="3.50.50.60">
    <property type="entry name" value="FAD/NAD(P)-binding domain"/>
    <property type="match status" value="2"/>
</dbReference>
<dbReference type="InterPro" id="IPR050446">
    <property type="entry name" value="FAD-oxidoreductase/Apoptosis"/>
</dbReference>
<evidence type="ECO:0000259" key="6">
    <source>
        <dbReference type="Pfam" id="PF07992"/>
    </source>
</evidence>
<comment type="similarity">
    <text evidence="2">Belongs to the FAD-dependent oxidoreductase family.</text>
</comment>
<dbReference type="EMBL" id="HBHK01025929">
    <property type="protein sequence ID" value="CAD9705505.1"/>
    <property type="molecule type" value="Transcribed_RNA"/>
</dbReference>
<dbReference type="SUPFAM" id="SSF51905">
    <property type="entry name" value="FAD/NAD(P)-binding domain"/>
    <property type="match status" value="2"/>
</dbReference>
<dbReference type="Pfam" id="PF07992">
    <property type="entry name" value="Pyr_redox_2"/>
    <property type="match status" value="1"/>
</dbReference>
<sequence>MQAEMLTRRTPAIVARGMMTRSTVVEMNPTLIGTVKTSRRVGVFARHLSSAMQSDKKYFDVLIIGGGNSAGYLCSGLKDNGFKGSVAIVSAESEPPYERPALSKAFLNPPDSKVRARLPGFHTCVGTGGERQGLEWYQENGITLMLDTHATQLDPKAKIVSIKNATNHIQKIQYGRAVIATGARAVSAQDINLPNGGLQKVFGLRDVADGLRLVKSLESNTPKNIVIVGGGYIGMETAAELVGWGANITVVWPEDTLMARLLPPKLAEIVQENFRGRGVSLLNSTNISGLVPSSKDAETVGGVKLEDGTVLPADLVLLGLGSKLNVEWLSSSGITSNPEIGGIQVDTSLRTVDKSVFAIGDIAAVDGVGRYEHVDFCRATALYLARVLTDQKPLAPFTYSPYFYSRLFEYTPTPLTFTFRGSMDGNCRMSYFGDLDAAIKSDPKLQKLNEFGAIWHRDGNVIGFLVFNS</sequence>
<proteinExistence type="inferred from homology"/>
<dbReference type="PRINTS" id="PR00368">
    <property type="entry name" value="FADPNR"/>
</dbReference>
<evidence type="ECO:0000256" key="5">
    <source>
        <dbReference type="ARBA" id="ARBA00023002"/>
    </source>
</evidence>
<keyword evidence="4" id="KW-0274">FAD</keyword>
<keyword evidence="5" id="KW-0560">Oxidoreductase</keyword>
<organism evidence="7">
    <name type="scientific">Mucochytrium quahogii</name>
    <dbReference type="NCBI Taxonomy" id="96639"/>
    <lineage>
        <taxon>Eukaryota</taxon>
        <taxon>Sar</taxon>
        <taxon>Stramenopiles</taxon>
        <taxon>Bigyra</taxon>
        <taxon>Labyrinthulomycetes</taxon>
        <taxon>Thraustochytrida</taxon>
        <taxon>Thraustochytriidae</taxon>
        <taxon>Mucochytrium</taxon>
    </lineage>
</organism>
<reference evidence="7" key="1">
    <citation type="submission" date="2021-01" db="EMBL/GenBank/DDBJ databases">
        <authorList>
            <person name="Corre E."/>
            <person name="Pelletier E."/>
            <person name="Niang G."/>
            <person name="Scheremetjew M."/>
            <person name="Finn R."/>
            <person name="Kale V."/>
            <person name="Holt S."/>
            <person name="Cochrane G."/>
            <person name="Meng A."/>
            <person name="Brown T."/>
            <person name="Cohen L."/>
        </authorList>
    </citation>
    <scope>NUCLEOTIDE SEQUENCE</scope>
    <source>
        <strain evidence="7">NY070348D</strain>
    </source>
</reference>
<evidence type="ECO:0000256" key="1">
    <source>
        <dbReference type="ARBA" id="ARBA00001974"/>
    </source>
</evidence>
<dbReference type="InterPro" id="IPR036188">
    <property type="entry name" value="FAD/NAD-bd_sf"/>
</dbReference>
<evidence type="ECO:0000256" key="2">
    <source>
        <dbReference type="ARBA" id="ARBA00006442"/>
    </source>
</evidence>